<dbReference type="EMBL" id="AC149032">
    <property type="protein sequence ID" value="ABD28588.1"/>
    <property type="molecule type" value="Genomic_DNA"/>
</dbReference>
<evidence type="ECO:0000259" key="1">
    <source>
        <dbReference type="Pfam" id="PF13966"/>
    </source>
</evidence>
<gene>
    <name evidence="2" type="ORF">MtrDRAFT_AC149032g6v2</name>
</gene>
<dbReference type="InterPro" id="IPR026960">
    <property type="entry name" value="RVT-Znf"/>
</dbReference>
<feature type="domain" description="Reverse transcriptase zinc-binding" evidence="1">
    <location>
        <begin position="48"/>
        <end position="101"/>
    </location>
</feature>
<reference evidence="2" key="1">
    <citation type="submission" date="2004-08" db="EMBL/GenBank/DDBJ databases">
        <authorList>
            <person name="Town C.D."/>
        </authorList>
    </citation>
    <scope>NUCLEOTIDE SEQUENCE</scope>
</reference>
<accession>Q2HV30</accession>
<reference evidence="2" key="2">
    <citation type="submission" date="2007-03" db="EMBL/GenBank/DDBJ databases">
        <authorList>
            <consortium name="The International Medicago Genome Annotation Group"/>
        </authorList>
    </citation>
    <scope>NUCLEOTIDE SEQUENCE</scope>
</reference>
<dbReference type="AlphaFoldDB" id="Q2HV30"/>
<evidence type="ECO:0000313" key="2">
    <source>
        <dbReference type="EMBL" id="ABD28588.1"/>
    </source>
</evidence>
<name>Q2HV30_MEDTR</name>
<dbReference type="Pfam" id="PF13966">
    <property type="entry name" value="zf-RVT"/>
    <property type="match status" value="1"/>
</dbReference>
<proteinExistence type="predicted"/>
<organism evidence="2">
    <name type="scientific">Medicago truncatula</name>
    <name type="common">Barrel medic</name>
    <name type="synonym">Medicago tribuloides</name>
    <dbReference type="NCBI Taxonomy" id="3880"/>
    <lineage>
        <taxon>Eukaryota</taxon>
        <taxon>Viridiplantae</taxon>
        <taxon>Streptophyta</taxon>
        <taxon>Embryophyta</taxon>
        <taxon>Tracheophyta</taxon>
        <taxon>Spermatophyta</taxon>
        <taxon>Magnoliopsida</taxon>
        <taxon>eudicotyledons</taxon>
        <taxon>Gunneridae</taxon>
        <taxon>Pentapetalae</taxon>
        <taxon>rosids</taxon>
        <taxon>fabids</taxon>
        <taxon>Fabales</taxon>
        <taxon>Fabaceae</taxon>
        <taxon>Papilionoideae</taxon>
        <taxon>50 kb inversion clade</taxon>
        <taxon>NPAAA clade</taxon>
        <taxon>Hologalegina</taxon>
        <taxon>IRL clade</taxon>
        <taxon>Trifolieae</taxon>
        <taxon>Medicago</taxon>
    </lineage>
</organism>
<sequence length="125" mass="14974">MYCNREKHHLYINHHQLTSHWWPVTGGKNKPKLRRNPLQQQIRRLRICSKWRLFRNRLPTRDKLFQRRVLAESDQSCSANCGLNEDEDHLFLNCVFFEGIWQAYCGLVRILNSFAWLFSVSLSSV</sequence>
<protein>
    <recommendedName>
        <fullName evidence="1">Reverse transcriptase zinc-binding domain-containing protein</fullName>
    </recommendedName>
</protein>